<evidence type="ECO:0000256" key="5">
    <source>
        <dbReference type="ARBA" id="ARBA00022592"/>
    </source>
</evidence>
<dbReference type="InterPro" id="IPR026022">
    <property type="entry name" value="PhoU_dom"/>
</dbReference>
<comment type="subunit">
    <text evidence="6">Homodimer.</text>
</comment>
<dbReference type="InterPro" id="IPR038078">
    <property type="entry name" value="PhoU-like_sf"/>
</dbReference>
<proteinExistence type="inferred from homology"/>
<organism evidence="8 9">
    <name type="scientific">Beggiatoa alba B18LD</name>
    <dbReference type="NCBI Taxonomy" id="395493"/>
    <lineage>
        <taxon>Bacteria</taxon>
        <taxon>Pseudomonadati</taxon>
        <taxon>Pseudomonadota</taxon>
        <taxon>Gammaproteobacteria</taxon>
        <taxon>Thiotrichales</taxon>
        <taxon>Thiotrichaceae</taxon>
        <taxon>Beggiatoa</taxon>
    </lineage>
</organism>
<accession>I3CDT9</accession>
<keyword evidence="3 6" id="KW-0813">Transport</keyword>
<feature type="domain" description="PhoU" evidence="7">
    <location>
        <begin position="25"/>
        <end position="111"/>
    </location>
</feature>
<evidence type="ECO:0000256" key="6">
    <source>
        <dbReference type="PIRNR" id="PIRNR003107"/>
    </source>
</evidence>
<dbReference type="InterPro" id="IPR028366">
    <property type="entry name" value="PhoU"/>
</dbReference>
<dbReference type="GO" id="GO:0045936">
    <property type="term" value="P:negative regulation of phosphate metabolic process"/>
    <property type="evidence" value="ECO:0007669"/>
    <property type="project" value="InterPro"/>
</dbReference>
<evidence type="ECO:0000256" key="1">
    <source>
        <dbReference type="ARBA" id="ARBA00004496"/>
    </source>
</evidence>
<feature type="domain" description="PhoU" evidence="7">
    <location>
        <begin position="127"/>
        <end position="212"/>
    </location>
</feature>
<dbReference type="NCBIfam" id="TIGR02135">
    <property type="entry name" value="phoU_full"/>
    <property type="match status" value="1"/>
</dbReference>
<dbReference type="AlphaFoldDB" id="I3CDT9"/>
<dbReference type="GO" id="GO:0006817">
    <property type="term" value="P:phosphate ion transport"/>
    <property type="evidence" value="ECO:0007669"/>
    <property type="project" value="UniProtKB-KW"/>
</dbReference>
<dbReference type="Gene3D" id="1.20.58.220">
    <property type="entry name" value="Phosphate transport system protein phou homolog 2, domain 2"/>
    <property type="match status" value="2"/>
</dbReference>
<evidence type="ECO:0000259" key="7">
    <source>
        <dbReference type="Pfam" id="PF01895"/>
    </source>
</evidence>
<evidence type="ECO:0000256" key="4">
    <source>
        <dbReference type="ARBA" id="ARBA00022490"/>
    </source>
</evidence>
<dbReference type="HOGENOM" id="CLU_078518_2_1_6"/>
<comment type="function">
    <text evidence="6">Plays a role in the regulation of phosphate uptake.</text>
</comment>
<dbReference type="SUPFAM" id="SSF109755">
    <property type="entry name" value="PhoU-like"/>
    <property type="match status" value="1"/>
</dbReference>
<dbReference type="FunFam" id="1.20.58.220:FF:000002">
    <property type="entry name" value="Phosphate-specific transport system accessory protein PhoU"/>
    <property type="match status" value="1"/>
</dbReference>
<evidence type="ECO:0000256" key="3">
    <source>
        <dbReference type="ARBA" id="ARBA00022448"/>
    </source>
</evidence>
<dbReference type="STRING" id="395493.BegalDRAFT_0874"/>
<reference evidence="8 9" key="1">
    <citation type="submission" date="2011-11" db="EMBL/GenBank/DDBJ databases">
        <title>Improved High-Quality Draft sequence of Beggiatoa alba B18lD.</title>
        <authorList>
            <consortium name="US DOE Joint Genome Institute"/>
            <person name="Lucas S."/>
            <person name="Han J."/>
            <person name="Lapidus A."/>
            <person name="Cheng J.-F."/>
            <person name="Goodwin L."/>
            <person name="Pitluck S."/>
            <person name="Peters L."/>
            <person name="Mikhailova N."/>
            <person name="Held B."/>
            <person name="Detter J.C."/>
            <person name="Han C."/>
            <person name="Tapia R."/>
            <person name="Land M."/>
            <person name="Hauser L."/>
            <person name="Kyrpides N."/>
            <person name="Ivanova N."/>
            <person name="Pagani I."/>
            <person name="Samuel K."/>
            <person name="Teske A."/>
            <person name="Mueller J."/>
            <person name="Woyke T."/>
        </authorList>
    </citation>
    <scope>NUCLEOTIDE SEQUENCE [LARGE SCALE GENOMIC DNA]</scope>
    <source>
        <strain evidence="8 9">B18LD</strain>
    </source>
</reference>
<dbReference type="Proteomes" id="UP000005744">
    <property type="component" value="Unassembled WGS sequence"/>
</dbReference>
<dbReference type="GO" id="GO:0005737">
    <property type="term" value="C:cytoplasm"/>
    <property type="evidence" value="ECO:0007669"/>
    <property type="project" value="UniProtKB-SubCell"/>
</dbReference>
<gene>
    <name evidence="8" type="ORF">BegalDRAFT_0874</name>
</gene>
<dbReference type="eggNOG" id="COG0704">
    <property type="taxonomic scope" value="Bacteria"/>
</dbReference>
<comment type="subcellular location">
    <subcellularLocation>
        <location evidence="1 6">Cytoplasm</location>
    </subcellularLocation>
</comment>
<dbReference type="PIRSF" id="PIRSF003107">
    <property type="entry name" value="PhoU"/>
    <property type="match status" value="1"/>
</dbReference>
<keyword evidence="4 6" id="KW-0963">Cytoplasm</keyword>
<evidence type="ECO:0000313" key="9">
    <source>
        <dbReference type="Proteomes" id="UP000005744"/>
    </source>
</evidence>
<keyword evidence="5 6" id="KW-0592">Phosphate transport</keyword>
<dbReference type="PANTHER" id="PTHR42930:SF3">
    <property type="entry name" value="PHOSPHATE-SPECIFIC TRANSPORT SYSTEM ACCESSORY PROTEIN PHOU"/>
    <property type="match status" value="1"/>
</dbReference>
<protein>
    <recommendedName>
        <fullName evidence="6">Phosphate-specific transport system accessory protein PhoU</fullName>
    </recommendedName>
</protein>
<dbReference type="GO" id="GO:0030643">
    <property type="term" value="P:intracellular phosphate ion homeostasis"/>
    <property type="evidence" value="ECO:0007669"/>
    <property type="project" value="InterPro"/>
</dbReference>
<evidence type="ECO:0000256" key="2">
    <source>
        <dbReference type="ARBA" id="ARBA00008107"/>
    </source>
</evidence>
<dbReference type="PANTHER" id="PTHR42930">
    <property type="entry name" value="PHOSPHATE-SPECIFIC TRANSPORT SYSTEM ACCESSORY PROTEIN PHOU"/>
    <property type="match status" value="1"/>
</dbReference>
<dbReference type="EMBL" id="JH600070">
    <property type="protein sequence ID" value="EIJ41782.1"/>
    <property type="molecule type" value="Genomic_DNA"/>
</dbReference>
<evidence type="ECO:0000313" key="8">
    <source>
        <dbReference type="EMBL" id="EIJ41782.1"/>
    </source>
</evidence>
<sequence>MMEETEHHISQQFNQELRELRNQVLSMGGLVEEQLQNALTALVECDIQLAKRVYNSDYKINALEVAIDEDCSRIIARRQPAASDLRLLITVIKTIGDLERIGDEAERIAQMAMQEGEEAPSRYFVAINHFGNHVKQMLHEALDAFARMDIDAALHVIREDLKVDNEYDSVSRQLMTYMMEDARAIPLVMDIMWAARALERVAAHSRNVCEYVIYFVRGKDVRHVSVDKIEEVARVGK</sequence>
<dbReference type="Pfam" id="PF01895">
    <property type="entry name" value="PhoU"/>
    <property type="match status" value="2"/>
</dbReference>
<comment type="similarity">
    <text evidence="2 6">Belongs to the PhoU family.</text>
</comment>
<keyword evidence="9" id="KW-1185">Reference proteome</keyword>
<name>I3CDT9_9GAMM</name>
<dbReference type="RefSeq" id="WP_002684042.1">
    <property type="nucleotide sequence ID" value="NZ_JH600070.1"/>
</dbReference>
<dbReference type="FunFam" id="1.20.58.220:FF:000001">
    <property type="entry name" value="Phosphate-specific transport system accessory protein PhoU"/>
    <property type="match status" value="1"/>
</dbReference>